<accession>A0AAN9PCK8</accession>
<sequence length="80" mass="8689">MALQRTLEFEDELAEKFGRGTQSREIRNEIEEIGRGTNSGSSASDIRKKYDKKLAVYQGGVSKEKDGSKDLAVPGAGVLA</sequence>
<dbReference type="Proteomes" id="UP001359559">
    <property type="component" value="Unassembled WGS sequence"/>
</dbReference>
<dbReference type="AlphaFoldDB" id="A0AAN9PCK8"/>
<comment type="caution">
    <text evidence="1">The sequence shown here is derived from an EMBL/GenBank/DDBJ whole genome shotgun (WGS) entry which is preliminary data.</text>
</comment>
<reference evidence="1 2" key="1">
    <citation type="submission" date="2024-01" db="EMBL/GenBank/DDBJ databases">
        <title>The genomes of 5 underutilized Papilionoideae crops provide insights into root nodulation and disease resistance.</title>
        <authorList>
            <person name="Yuan L."/>
        </authorList>
    </citation>
    <scope>NUCLEOTIDE SEQUENCE [LARGE SCALE GENOMIC DNA]</scope>
    <source>
        <strain evidence="1">LY-2023</strain>
        <tissue evidence="1">Leaf</tissue>
    </source>
</reference>
<evidence type="ECO:0000313" key="1">
    <source>
        <dbReference type="EMBL" id="KAK7293226.1"/>
    </source>
</evidence>
<evidence type="ECO:0000313" key="2">
    <source>
        <dbReference type="Proteomes" id="UP001359559"/>
    </source>
</evidence>
<gene>
    <name evidence="1" type="ORF">RJT34_16089</name>
</gene>
<keyword evidence="2" id="KW-1185">Reference proteome</keyword>
<dbReference type="EMBL" id="JAYKXN010000004">
    <property type="protein sequence ID" value="KAK7293226.1"/>
    <property type="molecule type" value="Genomic_DNA"/>
</dbReference>
<protein>
    <submittedName>
        <fullName evidence="1">Uncharacterized protein</fullName>
    </submittedName>
</protein>
<name>A0AAN9PCK8_CLITE</name>
<organism evidence="1 2">
    <name type="scientific">Clitoria ternatea</name>
    <name type="common">Butterfly pea</name>
    <dbReference type="NCBI Taxonomy" id="43366"/>
    <lineage>
        <taxon>Eukaryota</taxon>
        <taxon>Viridiplantae</taxon>
        <taxon>Streptophyta</taxon>
        <taxon>Embryophyta</taxon>
        <taxon>Tracheophyta</taxon>
        <taxon>Spermatophyta</taxon>
        <taxon>Magnoliopsida</taxon>
        <taxon>eudicotyledons</taxon>
        <taxon>Gunneridae</taxon>
        <taxon>Pentapetalae</taxon>
        <taxon>rosids</taxon>
        <taxon>fabids</taxon>
        <taxon>Fabales</taxon>
        <taxon>Fabaceae</taxon>
        <taxon>Papilionoideae</taxon>
        <taxon>50 kb inversion clade</taxon>
        <taxon>NPAAA clade</taxon>
        <taxon>indigoferoid/millettioid clade</taxon>
        <taxon>Phaseoleae</taxon>
        <taxon>Clitoria</taxon>
    </lineage>
</organism>
<proteinExistence type="predicted"/>